<evidence type="ECO:0000259" key="2">
    <source>
        <dbReference type="Pfam" id="PF01029"/>
    </source>
</evidence>
<dbReference type="SUPFAM" id="SSF48013">
    <property type="entry name" value="NusB-like"/>
    <property type="match status" value="1"/>
</dbReference>
<dbReference type="AlphaFoldDB" id="A0A382RQK7"/>
<gene>
    <name evidence="3" type="ORF">METZ01_LOCUS352416</name>
</gene>
<organism evidence="3">
    <name type="scientific">marine metagenome</name>
    <dbReference type="NCBI Taxonomy" id="408172"/>
    <lineage>
        <taxon>unclassified sequences</taxon>
        <taxon>metagenomes</taxon>
        <taxon>ecological metagenomes</taxon>
    </lineage>
</organism>
<evidence type="ECO:0000313" key="3">
    <source>
        <dbReference type="EMBL" id="SVC99562.1"/>
    </source>
</evidence>
<feature type="domain" description="NusB/RsmB/TIM44" evidence="2">
    <location>
        <begin position="35"/>
        <end position="127"/>
    </location>
</feature>
<dbReference type="InterPro" id="IPR035926">
    <property type="entry name" value="NusB-like_sf"/>
</dbReference>
<reference evidence="3" key="1">
    <citation type="submission" date="2018-05" db="EMBL/GenBank/DDBJ databases">
        <authorList>
            <person name="Lanie J.A."/>
            <person name="Ng W.-L."/>
            <person name="Kazmierczak K.M."/>
            <person name="Andrzejewski T.M."/>
            <person name="Davidsen T.M."/>
            <person name="Wayne K.J."/>
            <person name="Tettelin H."/>
            <person name="Glass J.I."/>
            <person name="Rusch D."/>
            <person name="Podicherti R."/>
            <person name="Tsui H.-C.T."/>
            <person name="Winkler M.E."/>
        </authorList>
    </citation>
    <scope>NUCLEOTIDE SEQUENCE</scope>
</reference>
<dbReference type="GO" id="GO:0006355">
    <property type="term" value="P:regulation of DNA-templated transcription"/>
    <property type="evidence" value="ECO:0007669"/>
    <property type="project" value="InterPro"/>
</dbReference>
<proteinExistence type="predicted"/>
<dbReference type="GO" id="GO:0003723">
    <property type="term" value="F:RNA binding"/>
    <property type="evidence" value="ECO:0007669"/>
    <property type="project" value="UniProtKB-KW"/>
</dbReference>
<protein>
    <recommendedName>
        <fullName evidence="2">NusB/RsmB/TIM44 domain-containing protein</fullName>
    </recommendedName>
</protein>
<dbReference type="EMBL" id="UINC01123228">
    <property type="protein sequence ID" value="SVC99562.1"/>
    <property type="molecule type" value="Genomic_DNA"/>
</dbReference>
<name>A0A382RQK7_9ZZZZ</name>
<dbReference type="Gene3D" id="1.10.940.10">
    <property type="entry name" value="NusB-like"/>
    <property type="match status" value="1"/>
</dbReference>
<sequence length="134" mass="15868">MINQYKGKNNPRVIVIQKLYGKFFNKDEIITFPKHRFKKFIKDIVNGTIERDDIINQEIKNHLNSDVNLKNLDKVFQVIIKSAIFEFLYKPKTSVKIIIKEYLNASNFFIEEAQTKYLNALLDKISKKLRNSNE</sequence>
<dbReference type="Pfam" id="PF01029">
    <property type="entry name" value="NusB"/>
    <property type="match status" value="1"/>
</dbReference>
<keyword evidence="1" id="KW-0694">RNA-binding</keyword>
<accession>A0A382RQK7</accession>
<dbReference type="InterPro" id="IPR006027">
    <property type="entry name" value="NusB_RsmB_TIM44"/>
</dbReference>
<evidence type="ECO:0000256" key="1">
    <source>
        <dbReference type="ARBA" id="ARBA00022884"/>
    </source>
</evidence>